<evidence type="ECO:0000256" key="7">
    <source>
        <dbReference type="ARBA" id="ARBA00022723"/>
    </source>
</evidence>
<evidence type="ECO:0000259" key="15">
    <source>
        <dbReference type="PROSITE" id="PS50850"/>
    </source>
</evidence>
<feature type="transmembrane region" description="Helical" evidence="14">
    <location>
        <begin position="581"/>
        <end position="600"/>
    </location>
</feature>
<dbReference type="InterPro" id="IPR032466">
    <property type="entry name" value="Metal_Hydrolase"/>
</dbReference>
<evidence type="ECO:0000256" key="2">
    <source>
        <dbReference type="ARBA" id="ARBA00004651"/>
    </source>
</evidence>
<feature type="transmembrane region" description="Helical" evidence="14">
    <location>
        <begin position="672"/>
        <end position="696"/>
    </location>
</feature>
<comment type="similarity">
    <text evidence="4">Belongs to the metallo-dependent hydrolases superfamily. ATZ/TRZ family.</text>
</comment>
<keyword evidence="17" id="KW-1185">Reference proteome</keyword>
<sequence length="839" mass="90040">MSAVRGHAVSFKADPFHSDDALVDIEDALVVSEDGLITAFGPYEETEQHVPDGVEVAHLPGSVICPGFIDTHVHYVQTGIIGAFGSQLIDWLNHYTFIEEQRFADAGHAADVARVYFDELLRNGTTTAVTFCAVYPQSVDAFFEESERRGTRMIGGKVLMDRNAPDALLDTAQSGYDDSKALIEKWHGKGRQLYAITPRFAPTSTPEQLEAAGTLWKEHPGTFVHTHVSENLGEIQWVHSLFPERKGYLDVYDHYGLLGRRSVLAHGVHLTASERRRVSETQTAIAHCPTSNLFLGSGLFHVHDAQVVLPRGPRRGPRARPRRQDRLARGRQGGGLRRPRPVRDAAARVPLRPGGVDRGAAVRAVDHVRRPHRRRHLLGRPPRPRSEGVLMSTGHAGYVHATTSMFGKHDQERPHDRPGGPEAWTIWILATVFVVWLFAIQTGYGIVSPDIQHDASLSIGQVSLAASIYTWAFAVCQFFSGSLLDRYGTRPLLAIAVAFVTAGAFLYSATTNFGTLVRAQVVLAIGSSFGCVGAGYVGGKWFAAAKYGLMFGMVQMFASLGSAVSQPAISALLRSMSWEQLLAGFGAFGVLLLVAFVFIVRNPVSTPEEIAAAKAEHAGRNVFAEIVHDLGQCFANRQVVLSALFAGASFGTMLAVGVLWGPRVQAARGASAGLAAILSALAWLGLALGAPLVNVISNRWHSRKWPSVYGLVLQAVAVAFFIYGPAQSQGVSVVVMFAVGLLAGTHMLGFTIAGESVPPSLIGSASAIVNGFCFIIGGVLEAVPGRLLPSGTPDLSDYRGALWIMPAILVVGALCALGLRERPRADAATEDAPAQAAAS</sequence>
<keyword evidence="8" id="KW-0378">Hydrolase</keyword>
<keyword evidence="10 14" id="KW-1133">Transmembrane helix</keyword>
<accession>A0ABQ6HXR7</accession>
<name>A0ABQ6HXR7_9MICO</name>
<feature type="transmembrane region" description="Helical" evidence="14">
    <location>
        <begin position="423"/>
        <end position="447"/>
    </location>
</feature>
<dbReference type="InterPro" id="IPR011701">
    <property type="entry name" value="MFS"/>
</dbReference>
<dbReference type="SUPFAM" id="SSF51338">
    <property type="entry name" value="Composite domain of metallo-dependent hydrolases"/>
    <property type="match status" value="1"/>
</dbReference>
<feature type="transmembrane region" description="Helical" evidence="14">
    <location>
        <begin position="639"/>
        <end position="660"/>
    </location>
</feature>
<feature type="transmembrane region" description="Helical" evidence="14">
    <location>
        <begin position="732"/>
        <end position="753"/>
    </location>
</feature>
<keyword evidence="11 14" id="KW-0472">Membrane</keyword>
<gene>
    <name evidence="16" type="ORF">GCM10025864_10500</name>
</gene>
<dbReference type="PANTHER" id="PTHR11271:SF6">
    <property type="entry name" value="GUANINE DEAMINASE"/>
    <property type="match status" value="1"/>
</dbReference>
<dbReference type="CDD" id="cd06174">
    <property type="entry name" value="MFS"/>
    <property type="match status" value="1"/>
</dbReference>
<evidence type="ECO:0000256" key="14">
    <source>
        <dbReference type="SAM" id="Phobius"/>
    </source>
</evidence>
<evidence type="ECO:0000256" key="8">
    <source>
        <dbReference type="ARBA" id="ARBA00022801"/>
    </source>
</evidence>
<dbReference type="RefSeq" id="WP_431310230.1">
    <property type="nucleotide sequence ID" value="NZ_BSUK01000001.1"/>
</dbReference>
<dbReference type="EC" id="3.5.4.3" evidence="5 12"/>
<evidence type="ECO:0000256" key="11">
    <source>
        <dbReference type="ARBA" id="ARBA00023136"/>
    </source>
</evidence>
<feature type="transmembrane region" description="Helical" evidence="14">
    <location>
        <begin position="459"/>
        <end position="480"/>
    </location>
</feature>
<comment type="caution">
    <text evidence="16">The sequence shown here is derived from an EMBL/GenBank/DDBJ whole genome shotgun (WGS) entry which is preliminary data.</text>
</comment>
<dbReference type="PANTHER" id="PTHR11271">
    <property type="entry name" value="GUANINE DEAMINASE"/>
    <property type="match status" value="1"/>
</dbReference>
<feature type="transmembrane region" description="Helical" evidence="14">
    <location>
        <begin position="516"/>
        <end position="537"/>
    </location>
</feature>
<evidence type="ECO:0000313" key="17">
    <source>
        <dbReference type="Proteomes" id="UP001157091"/>
    </source>
</evidence>
<evidence type="ECO:0000256" key="12">
    <source>
        <dbReference type="NCBIfam" id="TIGR02967"/>
    </source>
</evidence>
<evidence type="ECO:0000313" key="16">
    <source>
        <dbReference type="EMBL" id="GMA23291.1"/>
    </source>
</evidence>
<dbReference type="SUPFAM" id="SSF103473">
    <property type="entry name" value="MFS general substrate transporter"/>
    <property type="match status" value="1"/>
</dbReference>
<keyword evidence="7" id="KW-0479">Metal-binding</keyword>
<organism evidence="16 17">
    <name type="scientific">Luteimicrobium album</name>
    <dbReference type="NCBI Taxonomy" id="1054550"/>
    <lineage>
        <taxon>Bacteria</taxon>
        <taxon>Bacillati</taxon>
        <taxon>Actinomycetota</taxon>
        <taxon>Actinomycetes</taxon>
        <taxon>Micrococcales</taxon>
        <taxon>Luteimicrobium</taxon>
    </lineage>
</organism>
<dbReference type="Gene3D" id="3.20.20.140">
    <property type="entry name" value="Metal-dependent hydrolases"/>
    <property type="match status" value="1"/>
</dbReference>
<dbReference type="NCBIfam" id="TIGR02967">
    <property type="entry name" value="guan_deamin"/>
    <property type="match status" value="1"/>
</dbReference>
<evidence type="ECO:0000256" key="9">
    <source>
        <dbReference type="ARBA" id="ARBA00022833"/>
    </source>
</evidence>
<comment type="cofactor">
    <cofactor evidence="1">
        <name>Zn(2+)</name>
        <dbReference type="ChEBI" id="CHEBI:29105"/>
    </cofactor>
</comment>
<dbReference type="InterPro" id="IPR011059">
    <property type="entry name" value="Metal-dep_hydrolase_composite"/>
</dbReference>
<dbReference type="Pfam" id="PF01979">
    <property type="entry name" value="Amidohydro_1"/>
    <property type="match status" value="1"/>
</dbReference>
<evidence type="ECO:0000256" key="5">
    <source>
        <dbReference type="ARBA" id="ARBA00012781"/>
    </source>
</evidence>
<reference evidence="17" key="1">
    <citation type="journal article" date="2019" name="Int. J. Syst. Evol. Microbiol.">
        <title>The Global Catalogue of Microorganisms (GCM) 10K type strain sequencing project: providing services to taxonomists for standard genome sequencing and annotation.</title>
        <authorList>
            <consortium name="The Broad Institute Genomics Platform"/>
            <consortium name="The Broad Institute Genome Sequencing Center for Infectious Disease"/>
            <person name="Wu L."/>
            <person name="Ma J."/>
        </authorList>
    </citation>
    <scope>NUCLEOTIDE SEQUENCE [LARGE SCALE GENOMIC DNA]</scope>
    <source>
        <strain evidence="17">NBRC 106348</strain>
    </source>
</reference>
<keyword evidence="9" id="KW-0862">Zinc</keyword>
<dbReference type="PROSITE" id="PS50850">
    <property type="entry name" value="MFS"/>
    <property type="match status" value="1"/>
</dbReference>
<feature type="compositionally biased region" description="Basic residues" evidence="13">
    <location>
        <begin position="312"/>
        <end position="321"/>
    </location>
</feature>
<feature type="domain" description="Major facilitator superfamily (MFS) profile" evidence="15">
    <location>
        <begin position="425"/>
        <end position="824"/>
    </location>
</feature>
<feature type="transmembrane region" description="Helical" evidence="14">
    <location>
        <begin position="760"/>
        <end position="780"/>
    </location>
</feature>
<dbReference type="InterPro" id="IPR051607">
    <property type="entry name" value="Metallo-dep_hydrolases"/>
</dbReference>
<evidence type="ECO:0000256" key="3">
    <source>
        <dbReference type="ARBA" id="ARBA00004984"/>
    </source>
</evidence>
<dbReference type="InterPro" id="IPR014311">
    <property type="entry name" value="Guanine_deaminase"/>
</dbReference>
<feature type="transmembrane region" description="Helical" evidence="14">
    <location>
        <begin position="492"/>
        <end position="510"/>
    </location>
</feature>
<protein>
    <recommendedName>
        <fullName evidence="5 12">Guanine deaminase</fullName>
        <ecNumber evidence="5 12">3.5.4.3</ecNumber>
    </recommendedName>
</protein>
<dbReference type="NCBIfam" id="NF006679">
    <property type="entry name" value="PRK09228.1"/>
    <property type="match status" value="1"/>
</dbReference>
<dbReference type="InterPro" id="IPR006680">
    <property type="entry name" value="Amidohydro-rel"/>
</dbReference>
<evidence type="ECO:0000256" key="4">
    <source>
        <dbReference type="ARBA" id="ARBA00006745"/>
    </source>
</evidence>
<feature type="transmembrane region" description="Helical" evidence="14">
    <location>
        <begin position="708"/>
        <end position="726"/>
    </location>
</feature>
<keyword evidence="6 14" id="KW-0812">Transmembrane</keyword>
<dbReference type="Gene3D" id="1.20.1250.20">
    <property type="entry name" value="MFS general substrate transporter like domains"/>
    <property type="match status" value="2"/>
</dbReference>
<feature type="region of interest" description="Disordered" evidence="13">
    <location>
        <begin position="310"/>
        <end position="342"/>
    </location>
</feature>
<dbReference type="InterPro" id="IPR020846">
    <property type="entry name" value="MFS_dom"/>
</dbReference>
<evidence type="ECO:0000256" key="6">
    <source>
        <dbReference type="ARBA" id="ARBA00022692"/>
    </source>
</evidence>
<evidence type="ECO:0000256" key="13">
    <source>
        <dbReference type="SAM" id="MobiDB-lite"/>
    </source>
</evidence>
<feature type="transmembrane region" description="Helical" evidence="14">
    <location>
        <begin position="800"/>
        <end position="819"/>
    </location>
</feature>
<dbReference type="InterPro" id="IPR036259">
    <property type="entry name" value="MFS_trans_sf"/>
</dbReference>
<dbReference type="SUPFAM" id="SSF51556">
    <property type="entry name" value="Metallo-dependent hydrolases"/>
    <property type="match status" value="1"/>
</dbReference>
<evidence type="ECO:0000256" key="1">
    <source>
        <dbReference type="ARBA" id="ARBA00001947"/>
    </source>
</evidence>
<comment type="subcellular location">
    <subcellularLocation>
        <location evidence="2">Cell membrane</location>
        <topology evidence="2">Multi-pass membrane protein</topology>
    </subcellularLocation>
</comment>
<dbReference type="Pfam" id="PF07690">
    <property type="entry name" value="MFS_1"/>
    <property type="match status" value="1"/>
</dbReference>
<evidence type="ECO:0000256" key="10">
    <source>
        <dbReference type="ARBA" id="ARBA00022989"/>
    </source>
</evidence>
<proteinExistence type="inferred from homology"/>
<dbReference type="Proteomes" id="UP001157091">
    <property type="component" value="Unassembled WGS sequence"/>
</dbReference>
<dbReference type="EMBL" id="BSUK01000001">
    <property type="protein sequence ID" value="GMA23291.1"/>
    <property type="molecule type" value="Genomic_DNA"/>
</dbReference>
<comment type="pathway">
    <text evidence="3">Purine metabolism; guanine degradation; xanthine from guanine: step 1/1.</text>
</comment>